<name>A0A081BDC4_9HYPH</name>
<dbReference type="RefSeq" id="WP_156101759.1">
    <property type="nucleotide sequence ID" value="NZ_BBIO01000014.1"/>
</dbReference>
<keyword evidence="3" id="KW-1185">Reference proteome</keyword>
<accession>A0A081BDC4</accession>
<proteinExistence type="predicted"/>
<gene>
    <name evidence="2" type="ORF">M2A_2541</name>
</gene>
<feature type="chain" id="PRO_5001754987" evidence="1">
    <location>
        <begin position="32"/>
        <end position="272"/>
    </location>
</feature>
<evidence type="ECO:0000313" key="3">
    <source>
        <dbReference type="Proteomes" id="UP000028702"/>
    </source>
</evidence>
<dbReference type="Proteomes" id="UP000028702">
    <property type="component" value="Unassembled WGS sequence"/>
</dbReference>
<dbReference type="EMBL" id="BBIO01000014">
    <property type="protein sequence ID" value="GAK46042.1"/>
    <property type="molecule type" value="Genomic_DNA"/>
</dbReference>
<protein>
    <submittedName>
        <fullName evidence="2">Conserved protein</fullName>
    </submittedName>
</protein>
<reference evidence="2 3" key="1">
    <citation type="submission" date="2014-07" db="EMBL/GenBank/DDBJ databases">
        <title>Tepidicaulis marinum gen. nov., sp. nov., a novel marine bacterium denitrifying nitrate to nitrous oxide strictly under microaerobic conditions.</title>
        <authorList>
            <person name="Takeuchi M."/>
            <person name="Yamagishi T."/>
            <person name="Kamagata Y."/>
            <person name="Oshima K."/>
            <person name="Hattori M."/>
            <person name="Katayama T."/>
            <person name="Hanada S."/>
            <person name="Tamaki H."/>
            <person name="Marumo K."/>
            <person name="Maeda H."/>
            <person name="Nedachi M."/>
            <person name="Iwasaki W."/>
            <person name="Suwa Y."/>
            <person name="Sakata S."/>
        </authorList>
    </citation>
    <scope>NUCLEOTIDE SEQUENCE [LARGE SCALE GENOMIC DNA]</scope>
    <source>
        <strain evidence="2 3">MA2</strain>
    </source>
</reference>
<feature type="signal peptide" evidence="1">
    <location>
        <begin position="1"/>
        <end position="31"/>
    </location>
</feature>
<keyword evidence="1" id="KW-0732">Signal</keyword>
<evidence type="ECO:0000313" key="2">
    <source>
        <dbReference type="EMBL" id="GAK46042.1"/>
    </source>
</evidence>
<sequence length="272" mass="28473">MGHKVKNLFIAMSVAAGATAMDAAVPSPASAGNPADYCPDQPCVPDTPCGPHKPPHHGGGKKVIINKSYTKKITINKNTTTTNTNIHNDNRVFNINVDRGARNKTVFVGGSTTFIEAPKTVTPLGQLTVVVPNAVEKLRKPVKGVCQDAKGLEEAARMSVPNKIIEAGSYVGEVFHCLAGDMMVVTLGRFLEDGTTTDYQGGYTFECQVGNSLHVGEDGRVACGPASDLAFNSGAAPRARFAEIILQKTTGGPQMSQVGDTSGLYLSGGVGN</sequence>
<organism evidence="2 3">
    <name type="scientific">Tepidicaulis marinus</name>
    <dbReference type="NCBI Taxonomy" id="1333998"/>
    <lineage>
        <taxon>Bacteria</taxon>
        <taxon>Pseudomonadati</taxon>
        <taxon>Pseudomonadota</taxon>
        <taxon>Alphaproteobacteria</taxon>
        <taxon>Hyphomicrobiales</taxon>
        <taxon>Parvibaculaceae</taxon>
        <taxon>Tepidicaulis</taxon>
    </lineage>
</organism>
<evidence type="ECO:0000256" key="1">
    <source>
        <dbReference type="SAM" id="SignalP"/>
    </source>
</evidence>
<dbReference type="AlphaFoldDB" id="A0A081BDC4"/>
<comment type="caution">
    <text evidence="2">The sequence shown here is derived from an EMBL/GenBank/DDBJ whole genome shotgun (WGS) entry which is preliminary data.</text>
</comment>